<sequence length="46" mass="5452">MRKFKRYYRKHGKQNLRTSFKITQKTNAAATNQITRQKALSKILSP</sequence>
<organism evidence="1 2">
    <name type="scientific">Campylobacter showae CSUNSWCD</name>
    <dbReference type="NCBI Taxonomy" id="1244083"/>
    <lineage>
        <taxon>Bacteria</taxon>
        <taxon>Pseudomonadati</taxon>
        <taxon>Campylobacterota</taxon>
        <taxon>Epsilonproteobacteria</taxon>
        <taxon>Campylobacterales</taxon>
        <taxon>Campylobacteraceae</taxon>
        <taxon>Campylobacter</taxon>
    </lineage>
</organism>
<evidence type="ECO:0000313" key="1">
    <source>
        <dbReference type="EMBL" id="EKU10244.1"/>
    </source>
</evidence>
<evidence type="ECO:0000313" key="2">
    <source>
        <dbReference type="Proteomes" id="UP000011939"/>
    </source>
</evidence>
<protein>
    <submittedName>
        <fullName evidence="1">Uncharacterized protein</fullName>
    </submittedName>
</protein>
<dbReference type="PATRIC" id="fig|1244083.3.peg.2287"/>
<dbReference type="AlphaFoldDB" id="M5IND7"/>
<gene>
    <name evidence="1" type="ORF">CSUNSWCD_1041</name>
</gene>
<name>M5IND7_9BACT</name>
<reference evidence="1 2" key="1">
    <citation type="journal article" date="2013" name="Genome Announc.">
        <title>Genome Sequence of Campylobacter showae UNSWCD, Isolated from a Patient with Crohn's Disease.</title>
        <authorList>
            <person name="Tay A.P."/>
            <person name="Kaakoush N.O."/>
            <person name="Deshpande N.P."/>
            <person name="Chen Z."/>
            <person name="Mitchell H."/>
            <person name="Wilkins M.R."/>
        </authorList>
    </citation>
    <scope>NUCLEOTIDE SEQUENCE [LARGE SCALE GENOMIC DNA]</scope>
    <source>
        <strain evidence="1 2">CSUNSWCD</strain>
    </source>
</reference>
<dbReference type="Proteomes" id="UP000011939">
    <property type="component" value="Unassembled WGS sequence"/>
</dbReference>
<accession>M5IND7</accession>
<proteinExistence type="predicted"/>
<dbReference type="EMBL" id="AMZQ01000016">
    <property type="protein sequence ID" value="EKU10244.1"/>
    <property type="molecule type" value="Genomic_DNA"/>
</dbReference>
<comment type="caution">
    <text evidence="1">The sequence shown here is derived from an EMBL/GenBank/DDBJ whole genome shotgun (WGS) entry which is preliminary data.</text>
</comment>